<dbReference type="Proteomes" id="UP000254889">
    <property type="component" value="Chromosome"/>
</dbReference>
<proteinExistence type="predicted"/>
<dbReference type="Pfam" id="PF15887">
    <property type="entry name" value="Peptidase_Mx"/>
    <property type="match status" value="1"/>
</dbReference>
<dbReference type="KEGG" id="ptaw:DW352_07010"/>
<dbReference type="InterPro" id="IPR011201">
    <property type="entry name" value="Zinc-ribbon_6_bact"/>
</dbReference>
<gene>
    <name evidence="2" type="ORF">DW352_07010</name>
</gene>
<keyword evidence="3" id="KW-1185">Reference proteome</keyword>
<evidence type="ECO:0000313" key="2">
    <source>
        <dbReference type="EMBL" id="AXK80288.1"/>
    </source>
</evidence>
<dbReference type="PIRSF" id="PIRSF012641">
    <property type="entry name" value="UCP012641"/>
    <property type="match status" value="1"/>
</dbReference>
<reference evidence="2 3" key="1">
    <citation type="submission" date="2018-07" db="EMBL/GenBank/DDBJ databases">
        <authorList>
            <person name="Quirk P.G."/>
            <person name="Krulwich T.A."/>
        </authorList>
    </citation>
    <scope>NUCLEOTIDE SEQUENCE [LARGE SCALE GENOMIC DNA]</scope>
    <source>
        <strain evidence="2 3">CC-BB4</strain>
    </source>
</reference>
<feature type="domain" description="Zinc-ribbon" evidence="1">
    <location>
        <begin position="3"/>
        <end position="93"/>
    </location>
</feature>
<dbReference type="Pfam" id="PF10005">
    <property type="entry name" value="Zn_ribbon_DZR_6"/>
    <property type="match status" value="1"/>
</dbReference>
<evidence type="ECO:0000313" key="3">
    <source>
        <dbReference type="Proteomes" id="UP000254889"/>
    </source>
</evidence>
<organism evidence="2 3">
    <name type="scientific">Pseudolabrys taiwanensis</name>
    <dbReference type="NCBI Taxonomy" id="331696"/>
    <lineage>
        <taxon>Bacteria</taxon>
        <taxon>Pseudomonadati</taxon>
        <taxon>Pseudomonadota</taxon>
        <taxon>Alphaproteobacteria</taxon>
        <taxon>Hyphomicrobiales</taxon>
        <taxon>Xanthobacteraceae</taxon>
        <taxon>Pseudolabrys</taxon>
    </lineage>
</organism>
<evidence type="ECO:0000259" key="1">
    <source>
        <dbReference type="Pfam" id="PF10005"/>
    </source>
</evidence>
<protein>
    <recommendedName>
        <fullName evidence="1">Zinc-ribbon domain-containing protein</fullName>
    </recommendedName>
</protein>
<dbReference type="AlphaFoldDB" id="A0A345ZTP1"/>
<dbReference type="InterPro" id="IPR031321">
    <property type="entry name" value="UCP012641"/>
</dbReference>
<dbReference type="Gene3D" id="3.40.390.70">
    <property type="match status" value="1"/>
</dbReference>
<accession>A0A345ZTP1</accession>
<dbReference type="RefSeq" id="WP_115689789.1">
    <property type="nucleotide sequence ID" value="NZ_CP031417.1"/>
</dbReference>
<sequence length="376" mass="42232">MKLFECQHCGQPLYFENTRCESCGHKLGYLPGRGTVTALEDDNGVWRALADPDGRYRYCANAEHEVCNWLVAADSDEQFCAACRHNRTIPDLSVPQNLFNWRKIETAKHRLFYSLLRLKLPLGGQAGDANGLIFDFKSAAGEPVMTGHANGVITINIAEADDAERERARHALGEPYRTLLGHFRHEIAHYYWDQLIKDKPVITEFRQLFGDETIDYGESLKRHYDNGPPPDWNEHFVTAYASSHPWEDFAETWAHYFHMVDTLETAKAFGLRVRPRVTMGAELATAVDFDPHEVEMERIVDAWLPLTFAVNSINRSMGVPDLYPFVLAPTVIVKLAFIHALIHGAHGSADAAAPEEPLRAVVAGLKRAVAAPEPTQ</sequence>
<dbReference type="EMBL" id="CP031417">
    <property type="protein sequence ID" value="AXK80288.1"/>
    <property type="molecule type" value="Genomic_DNA"/>
</dbReference>
<dbReference type="OrthoDB" id="256753at2"/>
<name>A0A345ZTP1_9HYPH</name>